<feature type="domain" description="GTF3C1 extended winged-helix" evidence="9">
    <location>
        <begin position="551"/>
        <end position="659"/>
    </location>
</feature>
<dbReference type="Pfam" id="PF23704">
    <property type="entry name" value="WHD_GTF3C1_N"/>
    <property type="match status" value="1"/>
</dbReference>
<evidence type="ECO:0000259" key="13">
    <source>
        <dbReference type="Pfam" id="PF24658"/>
    </source>
</evidence>
<keyword evidence="2" id="KW-0597">Phosphoprotein</keyword>
<feature type="domain" description="DUF7647" evidence="13">
    <location>
        <begin position="742"/>
        <end position="913"/>
    </location>
</feature>
<dbReference type="InterPro" id="IPR044210">
    <property type="entry name" value="Tfc3-like"/>
</dbReference>
<dbReference type="SUPFAM" id="SSF46785">
    <property type="entry name" value="Winged helix' DNA-binding domain"/>
    <property type="match status" value="1"/>
</dbReference>
<feature type="compositionally biased region" description="Basic and acidic residues" evidence="6">
    <location>
        <begin position="503"/>
        <end position="517"/>
    </location>
</feature>
<dbReference type="Proteomes" id="UP001420932">
    <property type="component" value="Unassembled WGS sequence"/>
</dbReference>
<evidence type="ECO:0000256" key="2">
    <source>
        <dbReference type="ARBA" id="ARBA00022553"/>
    </source>
</evidence>
<dbReference type="PANTHER" id="PTHR15180:SF1">
    <property type="entry name" value="GENERAL TRANSCRIPTION FACTOR 3C POLYPEPTIDE 1"/>
    <property type="match status" value="1"/>
</dbReference>
<evidence type="ECO:0000256" key="5">
    <source>
        <dbReference type="ARBA" id="ARBA00023242"/>
    </source>
</evidence>
<evidence type="ECO:0000259" key="7">
    <source>
        <dbReference type="Pfam" id="PF04182"/>
    </source>
</evidence>
<evidence type="ECO:0000259" key="11">
    <source>
        <dbReference type="Pfam" id="PF24655"/>
    </source>
</evidence>
<feature type="region of interest" description="Disordered" evidence="6">
    <location>
        <begin position="1014"/>
        <end position="1039"/>
    </location>
</feature>
<dbReference type="InterPro" id="IPR036388">
    <property type="entry name" value="WH-like_DNA-bd_sf"/>
</dbReference>
<keyword evidence="3" id="KW-0238">DNA-binding</keyword>
<protein>
    <recommendedName>
        <fullName evidence="16">B-block binding subunit of TFIIIC domain-containing protein</fullName>
    </recommendedName>
</protein>
<dbReference type="InterPro" id="IPR035625">
    <property type="entry name" value="Tfc3-like_eWH"/>
</dbReference>
<dbReference type="InterPro" id="IPR007309">
    <property type="entry name" value="TFIIIC_Bblock-bd"/>
</dbReference>
<proteinExistence type="predicted"/>
<dbReference type="Pfam" id="PF24538">
    <property type="entry name" value="DUF7599"/>
    <property type="match status" value="1"/>
</dbReference>
<sequence length="1881" mass="210696">MDSIVSSALSEICSNGARGLSLADLWPRLHQPLASAGLHLCTGVKSAVYEGLLAVPGLQLHSSAAAADDSTPRDPRVRSLEEAEGEGLRVVAPEHLRDCFVGIYDIKAADTAVSAVQRSVLERLALASTNGVIQSELAKELGVKGNNMFYILRNLETRGLIVRQSTIVRKKVAASEGENTSIMRTNMIYLYRYAKHLSSQQRLEITKANASENLAGADADNVFDDCAGEGMQDDIIVKDFLPAMRAVCEKLEEADDKVLVASDVKQALGYRGLTGRRTWTSVCNRLKEAGLVEVFNAEVNKKVVSCLRQLKNFELKNFQPKHSGSGHDELDSDQLVKCASRGQIINQFLELPIEHQVYDMIDAAGSKGITFTEICKQLGLNNKRNYPRLLNMFSRFGIHVQAECPNKAMQYRVWTSRNFNQVTSHAVKDKPDFLVKEGCSMQSVGDVDHHENLDQARQLVCSNYDSQLQSPVGEMLLESCCASPGDSNPKQMVLRGNNPMPSDHGKDGMDSNENYTKDMIKGSNSSLIETPSITSKQSRTRSYPIHPCLTSAEASKREQRILEWLQEEKFILTVELHKWVESLEKEKRTTMDRKTLTRTLNKLQQGGHCKCIQVEVPVITNCGRSRTIDVVVHRSLQTIPTDFKSQIHERFRAFEMQCRARGLARLKTEKSIPVLTNIKRTVNRSIPESQAVTAEAMRANGFIGAKMVRAKLLHNFLWNYLSTSPDWDDVLSDGRQGCGVKNPHSTCKLFSLDVAMKAMPLELFLQVVGSTHKFEDLVDLFNRGVALSDLSKQLYKSLMDTRATGRLSLIVDILRRLKLIRLVNDGDFDKGDKGPRATLRYALELKPYIEEPSSVPELDLRPSLRHDFMLLIEEAVDKYWKTLEYCYAAADPTIAIHAFPGSAVREDLQFRRYAVVHVDSYVFLFSFIIDLRHFVLDSLQVFLFRAWASVRVMTGDQRAELLKRIVRDESSKKLSFSDCVKISKDLNLTLDQVLRYANRHSRFDEFQRDLYPKDKESQPISNHKSDSRKCNKRRSSKRLKLETANGESCKQLMPISSDNDGQCVKNHTHFLTDLGEADISIDAWDEDGQAKVTDEHELNENAKKNDDFINQCAFSRQLVIQYARCRAVQGAKINCAYWSSIPDLPAPPTVCRRRMRLLNSNENFRKSLMRLCNLLGERYSQHLSKAQGKDLDHQKTLSSELCVSVGEVTESDIVWDDFDDSNVRVALDEVLQLKGMSKSKASRGGITAEMEWPDAKFDMANLDEQEKLEMSMPVSGGENHPGKRKRQSSCHGVPGKFLKLLDDGISVSRRACESLAVANAVELLKLVFLSTSRTSGVPNVLAETLRRYSEHDLFAAFNYLREKKFMVGGSGIQPFGLSQQFLHNISSSPFPANTGKRAIKFSSWLKYREKDLIEEGVFIDEDLQCGDIFHLLSLVSAGLLFISPLLPDKGIGEAERDEGCSDNSTKKINSSQAKDGLWEFVSRREKGFPGIKVSLGCIAISTADALELFKNEMIQTGTSSFDDDPFSQLGSAGSLPCPNNSYQSHSFDSTACVARISNRQSPWKAMAIYSEYVMPTFSEKELVGSLSPDFFMNVCSDIRKAGDQGLSIDELSKLTAIQGRTMAELVMDILQTFGLVIKVNAYNAVHVVDSAFRSKYFLNSVDGHHDNIKPAPCMNSPRKNEGNYCTSAKELKNTETGTNIDYIHKVTVLSFPEEISQLSNESQTHIEDFQPSECMEEEVVSLEEINEDGLNECMTSENTRSFKPMLPWINGDGTTNTIVIKGLVRRILGIVMQNPGIQENSVECTKTNDIIHRMDVLNPQSCRKLLEMMILDNNLIARKMHQTVSSGPPSLLAGIFGSNFKKPETVCREHFYANPMSASLL</sequence>
<evidence type="ECO:0000259" key="9">
    <source>
        <dbReference type="Pfam" id="PF24101"/>
    </source>
</evidence>
<dbReference type="Pfam" id="PF24101">
    <property type="entry name" value="WHD_GTF3C1"/>
    <property type="match status" value="1"/>
</dbReference>
<keyword evidence="5" id="KW-0539">Nucleus</keyword>
<dbReference type="InterPro" id="IPR056063">
    <property type="entry name" value="DUF7646"/>
</dbReference>
<dbReference type="Pfam" id="PF24655">
    <property type="entry name" value="DUF7645"/>
    <property type="match status" value="1"/>
</dbReference>
<evidence type="ECO:0000259" key="10">
    <source>
        <dbReference type="Pfam" id="PF24538"/>
    </source>
</evidence>
<dbReference type="Gene3D" id="1.10.10.10">
    <property type="entry name" value="Winged helix-like DNA-binding domain superfamily/Winged helix DNA-binding domain"/>
    <property type="match status" value="1"/>
</dbReference>
<evidence type="ECO:0008006" key="16">
    <source>
        <dbReference type="Google" id="ProtNLM"/>
    </source>
</evidence>
<dbReference type="InterPro" id="IPR056020">
    <property type="entry name" value="DUF7599"/>
</dbReference>
<dbReference type="CDD" id="cd16169">
    <property type="entry name" value="Tau138_eWH"/>
    <property type="match status" value="1"/>
</dbReference>
<dbReference type="InterPro" id="IPR056064">
    <property type="entry name" value="DUF7647"/>
</dbReference>
<evidence type="ECO:0000256" key="1">
    <source>
        <dbReference type="ARBA" id="ARBA00004123"/>
    </source>
</evidence>
<gene>
    <name evidence="14" type="ORF">Syun_026524</name>
</gene>
<dbReference type="Pfam" id="PF24657">
    <property type="entry name" value="DUF7646"/>
    <property type="match status" value="1"/>
</dbReference>
<dbReference type="EMBL" id="JBBNAF010000011">
    <property type="protein sequence ID" value="KAK9099479.1"/>
    <property type="molecule type" value="Genomic_DNA"/>
</dbReference>
<reference evidence="14 15" key="1">
    <citation type="submission" date="2024-01" db="EMBL/GenBank/DDBJ databases">
        <title>Genome assemblies of Stephania.</title>
        <authorList>
            <person name="Yang L."/>
        </authorList>
    </citation>
    <scope>NUCLEOTIDE SEQUENCE [LARGE SCALE GENOMIC DNA]</scope>
    <source>
        <strain evidence="14">YNDBR</strain>
        <tissue evidence="14">Leaf</tissue>
    </source>
</reference>
<evidence type="ECO:0000256" key="6">
    <source>
        <dbReference type="SAM" id="MobiDB-lite"/>
    </source>
</evidence>
<evidence type="ECO:0000256" key="3">
    <source>
        <dbReference type="ARBA" id="ARBA00023125"/>
    </source>
</evidence>
<feature type="domain" description="B-block binding subunit of TFIIIC" evidence="7">
    <location>
        <begin position="115"/>
        <end position="195"/>
    </location>
</feature>
<comment type="subcellular location">
    <subcellularLocation>
        <location evidence="1">Nucleus</location>
    </subcellularLocation>
</comment>
<feature type="domain" description="General transcription factor 3C polypeptide 1 winged-helix" evidence="8">
    <location>
        <begin position="1"/>
        <end position="104"/>
    </location>
</feature>
<keyword evidence="15" id="KW-1185">Reference proteome</keyword>
<dbReference type="PANTHER" id="PTHR15180">
    <property type="entry name" value="GENERAL TRANSCRIPTION FACTOR 3C POLYPEPTIDE 1"/>
    <property type="match status" value="1"/>
</dbReference>
<dbReference type="InterPro" id="IPR056467">
    <property type="entry name" value="eWH_GTF3C1"/>
</dbReference>
<comment type="caution">
    <text evidence="14">The sequence shown here is derived from an EMBL/GenBank/DDBJ whole genome shotgun (WGS) entry which is preliminary data.</text>
</comment>
<dbReference type="InterPro" id="IPR056428">
    <property type="entry name" value="WH_GTF3C1"/>
</dbReference>
<feature type="domain" description="DUF7599" evidence="10">
    <location>
        <begin position="238"/>
        <end position="322"/>
    </location>
</feature>
<dbReference type="InterPro" id="IPR056062">
    <property type="entry name" value="DUF7645"/>
</dbReference>
<dbReference type="InterPro" id="IPR036390">
    <property type="entry name" value="WH_DNA-bd_sf"/>
</dbReference>
<evidence type="ECO:0000313" key="15">
    <source>
        <dbReference type="Proteomes" id="UP001420932"/>
    </source>
</evidence>
<name>A0AAP0HWL2_9MAGN</name>
<evidence type="ECO:0000259" key="8">
    <source>
        <dbReference type="Pfam" id="PF23704"/>
    </source>
</evidence>
<evidence type="ECO:0000256" key="4">
    <source>
        <dbReference type="ARBA" id="ARBA00023163"/>
    </source>
</evidence>
<keyword evidence="4" id="KW-0804">Transcription</keyword>
<dbReference type="Pfam" id="PF04182">
    <property type="entry name" value="B-block_TFIIIC"/>
    <property type="match status" value="1"/>
</dbReference>
<dbReference type="GO" id="GO:0000127">
    <property type="term" value="C:transcription factor TFIIIC complex"/>
    <property type="evidence" value="ECO:0007669"/>
    <property type="project" value="InterPro"/>
</dbReference>
<dbReference type="GO" id="GO:0042791">
    <property type="term" value="P:5S class rRNA transcription by RNA polymerase III"/>
    <property type="evidence" value="ECO:0007669"/>
    <property type="project" value="TreeGrafter"/>
</dbReference>
<evidence type="ECO:0000259" key="12">
    <source>
        <dbReference type="Pfam" id="PF24657"/>
    </source>
</evidence>
<dbReference type="Pfam" id="PF24658">
    <property type="entry name" value="DUF7647"/>
    <property type="match status" value="1"/>
</dbReference>
<accession>A0AAP0HWL2</accession>
<dbReference type="GO" id="GO:0006384">
    <property type="term" value="P:transcription initiation at RNA polymerase III promoter"/>
    <property type="evidence" value="ECO:0007669"/>
    <property type="project" value="InterPro"/>
</dbReference>
<dbReference type="GO" id="GO:0005634">
    <property type="term" value="C:nucleus"/>
    <property type="evidence" value="ECO:0007669"/>
    <property type="project" value="UniProtKB-SubCell"/>
</dbReference>
<organism evidence="14 15">
    <name type="scientific">Stephania yunnanensis</name>
    <dbReference type="NCBI Taxonomy" id="152371"/>
    <lineage>
        <taxon>Eukaryota</taxon>
        <taxon>Viridiplantae</taxon>
        <taxon>Streptophyta</taxon>
        <taxon>Embryophyta</taxon>
        <taxon>Tracheophyta</taxon>
        <taxon>Spermatophyta</taxon>
        <taxon>Magnoliopsida</taxon>
        <taxon>Ranunculales</taxon>
        <taxon>Menispermaceae</taxon>
        <taxon>Menispermoideae</taxon>
        <taxon>Cissampelideae</taxon>
        <taxon>Stephania</taxon>
    </lineage>
</organism>
<feature type="compositionally biased region" description="Basic and acidic residues" evidence="6">
    <location>
        <begin position="1014"/>
        <end position="1029"/>
    </location>
</feature>
<feature type="domain" description="DUF7646" evidence="12">
    <location>
        <begin position="340"/>
        <end position="421"/>
    </location>
</feature>
<feature type="region of interest" description="Disordered" evidence="6">
    <location>
        <begin position="497"/>
        <end position="517"/>
    </location>
</feature>
<dbReference type="GO" id="GO:0003677">
    <property type="term" value="F:DNA binding"/>
    <property type="evidence" value="ECO:0007669"/>
    <property type="project" value="UniProtKB-KW"/>
</dbReference>
<evidence type="ECO:0000313" key="14">
    <source>
        <dbReference type="EMBL" id="KAK9099479.1"/>
    </source>
</evidence>
<feature type="domain" description="DUF7645" evidence="11">
    <location>
        <begin position="949"/>
        <end position="1002"/>
    </location>
</feature>